<evidence type="ECO:0000256" key="5">
    <source>
        <dbReference type="ARBA" id="ARBA00022989"/>
    </source>
</evidence>
<dbReference type="PANTHER" id="PTHR12778:SF10">
    <property type="entry name" value="MAJOR FACILITATOR SUPERFAMILY DOMAIN-CONTAINING PROTEIN 3"/>
    <property type="match status" value="1"/>
</dbReference>
<dbReference type="SUPFAM" id="SSF103473">
    <property type="entry name" value="MFS general substrate transporter"/>
    <property type="match status" value="1"/>
</dbReference>
<dbReference type="Gene3D" id="1.20.1250.20">
    <property type="entry name" value="MFS general substrate transporter like domains"/>
    <property type="match status" value="1"/>
</dbReference>
<proteinExistence type="inferred from homology"/>
<organism evidence="9 10">
    <name type="scientific">Microvirga lupini</name>
    <dbReference type="NCBI Taxonomy" id="420324"/>
    <lineage>
        <taxon>Bacteria</taxon>
        <taxon>Pseudomonadati</taxon>
        <taxon>Pseudomonadota</taxon>
        <taxon>Alphaproteobacteria</taxon>
        <taxon>Hyphomicrobiales</taxon>
        <taxon>Methylobacteriaceae</taxon>
        <taxon>Microvirga</taxon>
    </lineage>
</organism>
<name>A0A7W4YX61_9HYPH</name>
<comment type="similarity">
    <text evidence="2">Belongs to the major facilitator superfamily.</text>
</comment>
<dbReference type="Pfam" id="PF07690">
    <property type="entry name" value="MFS_1"/>
    <property type="match status" value="1"/>
</dbReference>
<dbReference type="RefSeq" id="WP_246408224.1">
    <property type="nucleotide sequence ID" value="NZ_JACHWB010000004.1"/>
</dbReference>
<dbReference type="GO" id="GO:0022857">
    <property type="term" value="F:transmembrane transporter activity"/>
    <property type="evidence" value="ECO:0007669"/>
    <property type="project" value="InterPro"/>
</dbReference>
<comment type="caution">
    <text evidence="9">The sequence shown here is derived from an EMBL/GenBank/DDBJ whole genome shotgun (WGS) entry which is preliminary data.</text>
</comment>
<dbReference type="InterPro" id="IPR036259">
    <property type="entry name" value="MFS_trans_sf"/>
</dbReference>
<feature type="transmembrane region" description="Helical" evidence="7">
    <location>
        <begin position="277"/>
        <end position="294"/>
    </location>
</feature>
<evidence type="ECO:0000256" key="3">
    <source>
        <dbReference type="ARBA" id="ARBA00022448"/>
    </source>
</evidence>
<dbReference type="Proteomes" id="UP000532010">
    <property type="component" value="Unassembled WGS sequence"/>
</dbReference>
<feature type="transmembrane region" description="Helical" evidence="7">
    <location>
        <begin position="160"/>
        <end position="180"/>
    </location>
</feature>
<dbReference type="InterPro" id="IPR020846">
    <property type="entry name" value="MFS_dom"/>
</dbReference>
<accession>A0A7W4YX61</accession>
<feature type="transmembrane region" description="Helical" evidence="7">
    <location>
        <begin position="186"/>
        <end position="204"/>
    </location>
</feature>
<feature type="transmembrane region" description="Helical" evidence="7">
    <location>
        <begin position="20"/>
        <end position="43"/>
    </location>
</feature>
<reference evidence="9 10" key="1">
    <citation type="submission" date="2020-08" db="EMBL/GenBank/DDBJ databases">
        <title>The Agave Microbiome: Exploring the role of microbial communities in plant adaptations to desert environments.</title>
        <authorList>
            <person name="Partida-Martinez L.P."/>
        </authorList>
    </citation>
    <scope>NUCLEOTIDE SEQUENCE [LARGE SCALE GENOMIC DNA]</scope>
    <source>
        <strain evidence="9 10">AT3.9</strain>
    </source>
</reference>
<gene>
    <name evidence="9" type="ORF">FHR70_003261</name>
</gene>
<dbReference type="PANTHER" id="PTHR12778">
    <property type="entry name" value="SOLUTE CARRIER FAMILY 33 ACETYL-COA TRANSPORTER -RELATED"/>
    <property type="match status" value="1"/>
</dbReference>
<feature type="transmembrane region" description="Helical" evidence="7">
    <location>
        <begin position="301"/>
        <end position="321"/>
    </location>
</feature>
<evidence type="ECO:0000256" key="4">
    <source>
        <dbReference type="ARBA" id="ARBA00022692"/>
    </source>
</evidence>
<evidence type="ECO:0000256" key="2">
    <source>
        <dbReference type="ARBA" id="ARBA00008335"/>
    </source>
</evidence>
<evidence type="ECO:0000256" key="1">
    <source>
        <dbReference type="ARBA" id="ARBA00004141"/>
    </source>
</evidence>
<dbReference type="EMBL" id="JACHWB010000004">
    <property type="protein sequence ID" value="MBB3020180.1"/>
    <property type="molecule type" value="Genomic_DNA"/>
</dbReference>
<sequence>MAAETKRRLSLRDILTDGRIALMLPLGFSSGLPFLLVFSTLSAWLREAGISRTEIGMLSWVALAYSFKFLWAPIVDRYDVPGLASLLGRRRGWMALAQIITALGLVGIAASDPQTSLPLTIASALLVAFASATQDVVVDGWRIDVASTERQGMMAASYQLGYRLALICAGAGALYIAEFVNWRSAYLAMAVLMGVGLVGTLLAPRGNESAVRERLPFTAAIIEPLADLFRRKGLILIPILALIACFRLPDFVAGVMANPLYIDLGFSKTDIANVSKLYGVWVGIIGAFAGGLALTRLGLWWTLLIGAVIAAGSNLMFAWLASGNATVFNLTLTISFDNFAAGFAGSALIAYMSGLTSPGFAATQYALLSSLYALPGKLIGGASGAVVDAYGYPLLFTATASIGIPLVILCFVVRRDTMKTVSEKDEVIEEVAPAVGAGSRA</sequence>
<dbReference type="AlphaFoldDB" id="A0A7W4YX61"/>
<feature type="domain" description="Major facilitator superfamily (MFS) profile" evidence="8">
    <location>
        <begin position="19"/>
        <end position="418"/>
    </location>
</feature>
<feature type="transmembrane region" description="Helical" evidence="7">
    <location>
        <begin position="55"/>
        <end position="72"/>
    </location>
</feature>
<comment type="subcellular location">
    <subcellularLocation>
        <location evidence="1">Membrane</location>
        <topology evidence="1">Multi-pass membrane protein</topology>
    </subcellularLocation>
</comment>
<keyword evidence="4 7" id="KW-0812">Transmembrane</keyword>
<dbReference type="InterPro" id="IPR011701">
    <property type="entry name" value="MFS"/>
</dbReference>
<feature type="transmembrane region" description="Helical" evidence="7">
    <location>
        <begin position="234"/>
        <end position="257"/>
    </location>
</feature>
<dbReference type="GO" id="GO:0016020">
    <property type="term" value="C:membrane"/>
    <property type="evidence" value="ECO:0007669"/>
    <property type="project" value="UniProtKB-SubCell"/>
</dbReference>
<evidence type="ECO:0000313" key="9">
    <source>
        <dbReference type="EMBL" id="MBB3020180.1"/>
    </source>
</evidence>
<keyword evidence="5 7" id="KW-1133">Transmembrane helix</keyword>
<dbReference type="PROSITE" id="PS50850">
    <property type="entry name" value="MFS"/>
    <property type="match status" value="1"/>
</dbReference>
<keyword evidence="10" id="KW-1185">Reference proteome</keyword>
<evidence type="ECO:0000256" key="6">
    <source>
        <dbReference type="ARBA" id="ARBA00023136"/>
    </source>
</evidence>
<feature type="transmembrane region" description="Helical" evidence="7">
    <location>
        <begin position="392"/>
        <end position="413"/>
    </location>
</feature>
<keyword evidence="6 7" id="KW-0472">Membrane</keyword>
<evidence type="ECO:0000313" key="10">
    <source>
        <dbReference type="Proteomes" id="UP000532010"/>
    </source>
</evidence>
<feature type="transmembrane region" description="Helical" evidence="7">
    <location>
        <begin position="365"/>
        <end position="386"/>
    </location>
</feature>
<keyword evidence="3" id="KW-0813">Transport</keyword>
<feature type="transmembrane region" description="Helical" evidence="7">
    <location>
        <begin position="93"/>
        <end position="111"/>
    </location>
</feature>
<dbReference type="NCBIfam" id="TIGR00901">
    <property type="entry name" value="2A0125"/>
    <property type="match status" value="1"/>
</dbReference>
<protein>
    <submittedName>
        <fullName evidence="9">PAT family beta-lactamase induction signal transducer AmpG</fullName>
    </submittedName>
</protein>
<evidence type="ECO:0000256" key="7">
    <source>
        <dbReference type="SAM" id="Phobius"/>
    </source>
</evidence>
<dbReference type="InterPro" id="IPR004752">
    <property type="entry name" value="AmpG_permease/AT-1"/>
</dbReference>
<evidence type="ECO:0000259" key="8">
    <source>
        <dbReference type="PROSITE" id="PS50850"/>
    </source>
</evidence>
<feature type="transmembrane region" description="Helical" evidence="7">
    <location>
        <begin position="327"/>
        <end position="353"/>
    </location>
</feature>